<accession>A0A9X2G7E9</accession>
<name>A0A9X2G7E9_9ACTN</name>
<gene>
    <name evidence="3" type="ORF">HD597_000666</name>
</gene>
<dbReference type="Proteomes" id="UP001139648">
    <property type="component" value="Unassembled WGS sequence"/>
</dbReference>
<dbReference type="EC" id="4.2.1.80" evidence="3"/>
<dbReference type="InterPro" id="IPR050772">
    <property type="entry name" value="Hydratase-Decarb/MhpD_sf"/>
</dbReference>
<keyword evidence="4" id="KW-1185">Reference proteome</keyword>
<dbReference type="GO" id="GO:0005737">
    <property type="term" value="C:cytoplasm"/>
    <property type="evidence" value="ECO:0007669"/>
    <property type="project" value="TreeGrafter"/>
</dbReference>
<keyword evidence="1 3" id="KW-0456">Lyase</keyword>
<dbReference type="GO" id="GO:0008684">
    <property type="term" value="F:2-oxopent-4-enoate hydratase activity"/>
    <property type="evidence" value="ECO:0007669"/>
    <property type="project" value="UniProtKB-EC"/>
</dbReference>
<evidence type="ECO:0000313" key="3">
    <source>
        <dbReference type="EMBL" id="MCP2353646.1"/>
    </source>
</evidence>
<dbReference type="PANTHER" id="PTHR30143:SF0">
    <property type="entry name" value="2-KETO-4-PENTENOATE HYDRATASE"/>
    <property type="match status" value="1"/>
</dbReference>
<dbReference type="InterPro" id="IPR036663">
    <property type="entry name" value="Fumarylacetoacetase_C_sf"/>
</dbReference>
<dbReference type="AlphaFoldDB" id="A0A9X2G7E9"/>
<sequence>MFRLVERLRCPDHRPGRTVPVDTEEESVNDIQVTADRLINAYATRVPIDPLTLTHPWMTLDDAYAVQLAQVEQWSRAGEAIKGHKVGLTSAAIQTQFGVDRPDYGHLTASMFHLDSTPIDVGRFLQPRIEPEIAFVLGKPLAGPGLTTADAVEAVDYLLPALEIIDSRIHGWKIKLADTVADNASSGGVVLGAQPVPLQAVDLRLAGCLLCRDGHVVQTGATGAVLGSPLNALTWLANTLGERGQRLEAGHVVLSGSITAAIPVQAGQIVTAEIAGLGSVSAVFAPDTATTKDPA</sequence>
<protein>
    <submittedName>
        <fullName evidence="3">2-keto-4-pentenoate hydratase</fullName>
        <ecNumber evidence="3">4.2.1.80</ecNumber>
    </submittedName>
</protein>
<dbReference type="EMBL" id="JAMZEB010000001">
    <property type="protein sequence ID" value="MCP2353646.1"/>
    <property type="molecule type" value="Genomic_DNA"/>
</dbReference>
<evidence type="ECO:0000256" key="1">
    <source>
        <dbReference type="ARBA" id="ARBA00023239"/>
    </source>
</evidence>
<dbReference type="Pfam" id="PF01557">
    <property type="entry name" value="FAA_hydrolase"/>
    <property type="match status" value="1"/>
</dbReference>
<dbReference type="PANTHER" id="PTHR30143">
    <property type="entry name" value="ACID HYDRATASE"/>
    <property type="match status" value="1"/>
</dbReference>
<comment type="caution">
    <text evidence="3">The sequence shown here is derived from an EMBL/GenBank/DDBJ whole genome shotgun (WGS) entry which is preliminary data.</text>
</comment>
<feature type="domain" description="Fumarylacetoacetase-like C-terminal" evidence="2">
    <location>
        <begin position="108"/>
        <end position="282"/>
    </location>
</feature>
<proteinExistence type="predicted"/>
<dbReference type="Gene3D" id="3.90.850.10">
    <property type="entry name" value="Fumarylacetoacetase-like, C-terminal domain"/>
    <property type="match status" value="1"/>
</dbReference>
<evidence type="ECO:0000259" key="2">
    <source>
        <dbReference type="Pfam" id="PF01557"/>
    </source>
</evidence>
<dbReference type="SUPFAM" id="SSF56529">
    <property type="entry name" value="FAH"/>
    <property type="match status" value="1"/>
</dbReference>
<reference evidence="3" key="1">
    <citation type="submission" date="2022-06" db="EMBL/GenBank/DDBJ databases">
        <title>Sequencing the genomes of 1000 actinobacteria strains.</title>
        <authorList>
            <person name="Klenk H.-P."/>
        </authorList>
    </citation>
    <scope>NUCLEOTIDE SEQUENCE</scope>
    <source>
        <strain evidence="3">DSM 46694</strain>
    </source>
</reference>
<dbReference type="InterPro" id="IPR011234">
    <property type="entry name" value="Fumarylacetoacetase-like_C"/>
</dbReference>
<organism evidence="3 4">
    <name type="scientific">Nonomuraea thailandensis</name>
    <dbReference type="NCBI Taxonomy" id="1188745"/>
    <lineage>
        <taxon>Bacteria</taxon>
        <taxon>Bacillati</taxon>
        <taxon>Actinomycetota</taxon>
        <taxon>Actinomycetes</taxon>
        <taxon>Streptosporangiales</taxon>
        <taxon>Streptosporangiaceae</taxon>
        <taxon>Nonomuraea</taxon>
    </lineage>
</organism>
<evidence type="ECO:0000313" key="4">
    <source>
        <dbReference type="Proteomes" id="UP001139648"/>
    </source>
</evidence>
<dbReference type="RefSeq" id="WP_253740179.1">
    <property type="nucleotide sequence ID" value="NZ_JAMZEB010000001.1"/>
</dbReference>